<keyword evidence="8" id="KW-0411">Iron-sulfur</keyword>
<dbReference type="Proteomes" id="UP000609346">
    <property type="component" value="Unassembled WGS sequence"/>
</dbReference>
<gene>
    <name evidence="12" type="ORF">H8B09_10850</name>
</gene>
<dbReference type="EMBL" id="JACXZA010000002">
    <property type="protein sequence ID" value="MBD3919252.1"/>
    <property type="molecule type" value="Genomic_DNA"/>
</dbReference>
<dbReference type="PROSITE" id="PS00595">
    <property type="entry name" value="AA_TRANSFER_CLASS_5"/>
    <property type="match status" value="1"/>
</dbReference>
<feature type="domain" description="Aminotransferase class V" evidence="11">
    <location>
        <begin position="10"/>
        <end position="368"/>
    </location>
</feature>
<dbReference type="InterPro" id="IPR015421">
    <property type="entry name" value="PyrdxlP-dep_Trfase_major"/>
</dbReference>
<dbReference type="PIRSF" id="PIRSF005572">
    <property type="entry name" value="NifS"/>
    <property type="match status" value="1"/>
</dbReference>
<dbReference type="SUPFAM" id="SSF53383">
    <property type="entry name" value="PLP-dependent transferases"/>
    <property type="match status" value="1"/>
</dbReference>
<keyword evidence="4" id="KW-0808">Transferase</keyword>
<evidence type="ECO:0000256" key="9">
    <source>
        <dbReference type="ARBA" id="ARBA00050776"/>
    </source>
</evidence>
<evidence type="ECO:0000256" key="4">
    <source>
        <dbReference type="ARBA" id="ARBA00022679"/>
    </source>
</evidence>
<evidence type="ECO:0000259" key="11">
    <source>
        <dbReference type="Pfam" id="PF00266"/>
    </source>
</evidence>
<comment type="cofactor">
    <cofactor evidence="1 10">
        <name>pyridoxal 5'-phosphate</name>
        <dbReference type="ChEBI" id="CHEBI:597326"/>
    </cofactor>
</comment>
<evidence type="ECO:0000256" key="3">
    <source>
        <dbReference type="ARBA" id="ARBA00012239"/>
    </source>
</evidence>
<dbReference type="RefSeq" id="WP_191203510.1">
    <property type="nucleotide sequence ID" value="NZ_JACXZA010000002.1"/>
</dbReference>
<keyword evidence="5" id="KW-0479">Metal-binding</keyword>
<evidence type="ECO:0000256" key="8">
    <source>
        <dbReference type="ARBA" id="ARBA00023014"/>
    </source>
</evidence>
<evidence type="ECO:0000256" key="6">
    <source>
        <dbReference type="ARBA" id="ARBA00022898"/>
    </source>
</evidence>
<evidence type="ECO:0000256" key="5">
    <source>
        <dbReference type="ARBA" id="ARBA00022723"/>
    </source>
</evidence>
<evidence type="ECO:0000256" key="2">
    <source>
        <dbReference type="ARBA" id="ARBA00006490"/>
    </source>
</evidence>
<reference evidence="12 13" key="1">
    <citation type="submission" date="2020-09" db="EMBL/GenBank/DDBJ databases">
        <title>Paenibacillus sp. strain PR3 16S rRNA gene Genome sequencing and assembly.</title>
        <authorList>
            <person name="Kim J."/>
        </authorList>
    </citation>
    <scope>NUCLEOTIDE SEQUENCE [LARGE SCALE GENOMIC DNA]</scope>
    <source>
        <strain evidence="12 13">PR3</strain>
    </source>
</reference>
<dbReference type="PANTHER" id="PTHR11601">
    <property type="entry name" value="CYSTEINE DESULFURYLASE FAMILY MEMBER"/>
    <property type="match status" value="1"/>
</dbReference>
<dbReference type="InterPro" id="IPR015422">
    <property type="entry name" value="PyrdxlP-dep_Trfase_small"/>
</dbReference>
<dbReference type="PANTHER" id="PTHR11601:SF34">
    <property type="entry name" value="CYSTEINE DESULFURASE"/>
    <property type="match status" value="1"/>
</dbReference>
<evidence type="ECO:0000256" key="7">
    <source>
        <dbReference type="ARBA" id="ARBA00023004"/>
    </source>
</evidence>
<dbReference type="Gene3D" id="3.90.1150.10">
    <property type="entry name" value="Aspartate Aminotransferase, domain 1"/>
    <property type="match status" value="1"/>
</dbReference>
<protein>
    <recommendedName>
        <fullName evidence="3">cysteine desulfurase</fullName>
        <ecNumber evidence="3">2.8.1.7</ecNumber>
    </recommendedName>
</protein>
<evidence type="ECO:0000313" key="13">
    <source>
        <dbReference type="Proteomes" id="UP000609346"/>
    </source>
</evidence>
<name>A0ABR8MW80_9BACL</name>
<dbReference type="Pfam" id="PF00266">
    <property type="entry name" value="Aminotran_5"/>
    <property type="match status" value="1"/>
</dbReference>
<evidence type="ECO:0000256" key="1">
    <source>
        <dbReference type="ARBA" id="ARBA00001933"/>
    </source>
</evidence>
<comment type="caution">
    <text evidence="12">The sequence shown here is derived from an EMBL/GenBank/DDBJ whole genome shotgun (WGS) entry which is preliminary data.</text>
</comment>
<keyword evidence="6" id="KW-0663">Pyridoxal phosphate</keyword>
<evidence type="ECO:0000256" key="10">
    <source>
        <dbReference type="RuleBase" id="RU004504"/>
    </source>
</evidence>
<accession>A0ABR8MW80</accession>
<keyword evidence="13" id="KW-1185">Reference proteome</keyword>
<keyword evidence="7" id="KW-0408">Iron</keyword>
<evidence type="ECO:0000313" key="12">
    <source>
        <dbReference type="EMBL" id="MBD3919252.1"/>
    </source>
</evidence>
<proteinExistence type="inferred from homology"/>
<sequence>MTAINDLTRIYLDYNASTPIDPRVLEEMMPYLTGYYGNPSSSHWASANIHEAIQLARSRVANLIGCDPSEIIFTSGGSESDNYAIKGTYFANRHRGNHIITTTIEHPAILNPCAYLESLGAEVTYLDVDVYGRVNPADVAAAITSDTILVSVMHANNETGTVQPIREIGQITRERGVIFHTDAAQSVGKIDARVTDLNVDLLTIAGHKLYAPKGIGALYIRRGTPIDSYIHGAGHESGRRAGTENVPYMVALGKACDIASNKDDLMRIQSLSARFWTRISDTFHDRIVLNGHPDEKLPNTLNVSFKGMIGQDILDQVPEIAATTGSACHTGSIQLSPVLKAMNVDPAIGAGTVRFSIGRFTTDEEIEQACDLLRDRLILK</sequence>
<dbReference type="Gene3D" id="3.40.640.10">
    <property type="entry name" value="Type I PLP-dependent aspartate aminotransferase-like (Major domain)"/>
    <property type="match status" value="1"/>
</dbReference>
<dbReference type="InterPro" id="IPR020578">
    <property type="entry name" value="Aminotrans_V_PyrdxlP_BS"/>
</dbReference>
<dbReference type="InterPro" id="IPR016454">
    <property type="entry name" value="Cysteine_dSase"/>
</dbReference>
<dbReference type="InterPro" id="IPR015424">
    <property type="entry name" value="PyrdxlP-dep_Trfase"/>
</dbReference>
<dbReference type="EC" id="2.8.1.7" evidence="3"/>
<comment type="catalytic activity">
    <reaction evidence="9">
        <text>(sulfur carrier)-H + L-cysteine = (sulfur carrier)-SH + L-alanine</text>
        <dbReference type="Rhea" id="RHEA:43892"/>
        <dbReference type="Rhea" id="RHEA-COMP:14737"/>
        <dbReference type="Rhea" id="RHEA-COMP:14739"/>
        <dbReference type="ChEBI" id="CHEBI:29917"/>
        <dbReference type="ChEBI" id="CHEBI:35235"/>
        <dbReference type="ChEBI" id="CHEBI:57972"/>
        <dbReference type="ChEBI" id="CHEBI:64428"/>
        <dbReference type="EC" id="2.8.1.7"/>
    </reaction>
</comment>
<organism evidence="12 13">
    <name type="scientific">Paenibacillus terricola</name>
    <dbReference type="NCBI Taxonomy" id="2763503"/>
    <lineage>
        <taxon>Bacteria</taxon>
        <taxon>Bacillati</taxon>
        <taxon>Bacillota</taxon>
        <taxon>Bacilli</taxon>
        <taxon>Bacillales</taxon>
        <taxon>Paenibacillaceae</taxon>
        <taxon>Paenibacillus</taxon>
    </lineage>
</organism>
<dbReference type="InterPro" id="IPR000192">
    <property type="entry name" value="Aminotrans_V_dom"/>
</dbReference>
<comment type="similarity">
    <text evidence="2">Belongs to the class-V pyridoxal-phosphate-dependent aminotransferase family. NifS/IscS subfamily.</text>
</comment>